<proteinExistence type="predicted"/>
<dbReference type="RefSeq" id="WP_167513233.1">
    <property type="nucleotide sequence ID" value="NZ_JBEYZS010000179.1"/>
</dbReference>
<sequence>MNTDDLVRLWKQPTTRHDAATDHPAGEIRLRSGGGLGRRSQMLGASSVVRGTSPWTTVSIDFHDERH</sequence>
<organism evidence="1 2">
    <name type="scientific">Streptomyces eurythermus</name>
    <dbReference type="NCBI Taxonomy" id="42237"/>
    <lineage>
        <taxon>Bacteria</taxon>
        <taxon>Bacillati</taxon>
        <taxon>Actinomycetota</taxon>
        <taxon>Actinomycetes</taxon>
        <taxon>Kitasatosporales</taxon>
        <taxon>Streptomycetaceae</taxon>
        <taxon>Streptomyces</taxon>
    </lineage>
</organism>
<comment type="caution">
    <text evidence="1">The sequence shown here is derived from an EMBL/GenBank/DDBJ whole genome shotgun (WGS) entry which is preliminary data.</text>
</comment>
<dbReference type="EMBL" id="JBICBM010000010">
    <property type="protein sequence ID" value="MFF9884312.1"/>
    <property type="molecule type" value="Genomic_DNA"/>
</dbReference>
<dbReference type="Proteomes" id="UP001603418">
    <property type="component" value="Unassembled WGS sequence"/>
</dbReference>
<evidence type="ECO:0000313" key="2">
    <source>
        <dbReference type="Proteomes" id="UP001603418"/>
    </source>
</evidence>
<accession>A0ABW6YZJ0</accession>
<name>A0ABW6YZJ0_9ACTN</name>
<evidence type="ECO:0000313" key="1">
    <source>
        <dbReference type="EMBL" id="MFF9884312.1"/>
    </source>
</evidence>
<gene>
    <name evidence="1" type="ORF">ACF1HC_22330</name>
</gene>
<reference evidence="1 2" key="1">
    <citation type="submission" date="2024-10" db="EMBL/GenBank/DDBJ databases">
        <title>The Natural Products Discovery Center: Release of the First 8490 Sequenced Strains for Exploring Actinobacteria Biosynthetic Diversity.</title>
        <authorList>
            <person name="Kalkreuter E."/>
            <person name="Kautsar S.A."/>
            <person name="Yang D."/>
            <person name="Bader C.D."/>
            <person name="Teijaro C.N."/>
            <person name="Fluegel L."/>
            <person name="Davis C.M."/>
            <person name="Simpson J.R."/>
            <person name="Lauterbach L."/>
            <person name="Steele A.D."/>
            <person name="Gui C."/>
            <person name="Meng S."/>
            <person name="Li G."/>
            <person name="Viehrig K."/>
            <person name="Ye F."/>
            <person name="Su P."/>
            <person name="Kiefer A.F."/>
            <person name="Nichols A."/>
            <person name="Cepeda A.J."/>
            <person name="Yan W."/>
            <person name="Fan B."/>
            <person name="Jiang Y."/>
            <person name="Adhikari A."/>
            <person name="Zheng C.-J."/>
            <person name="Schuster L."/>
            <person name="Cowan T.M."/>
            <person name="Smanski M.J."/>
            <person name="Chevrette M.G."/>
            <person name="De Carvalho L.P.S."/>
            <person name="Shen B."/>
        </authorList>
    </citation>
    <scope>NUCLEOTIDE SEQUENCE [LARGE SCALE GENOMIC DNA]</scope>
    <source>
        <strain evidence="1 2">NPDC013366</strain>
    </source>
</reference>
<protein>
    <submittedName>
        <fullName evidence="1">Uncharacterized protein</fullName>
    </submittedName>
</protein>
<keyword evidence="2" id="KW-1185">Reference proteome</keyword>